<comment type="caution">
    <text evidence="2">The sequence shown here is derived from an EMBL/GenBank/DDBJ whole genome shotgun (WGS) entry which is preliminary data.</text>
</comment>
<protein>
    <recommendedName>
        <fullName evidence="1">DUF7869 domain-containing protein</fullName>
    </recommendedName>
</protein>
<gene>
    <name evidence="2" type="ORF">PoB_002247400</name>
</gene>
<organism evidence="2 3">
    <name type="scientific">Plakobranchus ocellatus</name>
    <dbReference type="NCBI Taxonomy" id="259542"/>
    <lineage>
        <taxon>Eukaryota</taxon>
        <taxon>Metazoa</taxon>
        <taxon>Spiralia</taxon>
        <taxon>Lophotrochozoa</taxon>
        <taxon>Mollusca</taxon>
        <taxon>Gastropoda</taxon>
        <taxon>Heterobranchia</taxon>
        <taxon>Euthyneura</taxon>
        <taxon>Panpulmonata</taxon>
        <taxon>Sacoglossa</taxon>
        <taxon>Placobranchoidea</taxon>
        <taxon>Plakobranchidae</taxon>
        <taxon>Plakobranchus</taxon>
    </lineage>
</organism>
<sequence length="596" mass="68416">MADADRRPEVTETPKKRPKLGRKWEIERIQRLSSHVAGLPCNCVRFRCFEVTTEDERRALLAHLNGLGSKNEQDSMLSGLIQIKPIQRRRPRQEENEAQLHDYTYTYLVNIVREARAVPIPVCLNAFLSIFGIYNESQSGEDQGCHGKKRQGIKTKFASVPPTDLRGKHNNRPKAFSDDQKQRIIDHIRSFRGRQSHYALKDSRRLYLPEELNGFAITCSYLPKFSCKISDRKIFLEKFNISFGYPRKDTCSTCDALRVQLSSNTASVEELVQLNQERELHLRKARVFYDRKTAARQAAQADTTIAAIAFDFAKNLSCPNVSTSDVYYRRQLSLHTFNVHSLANDSVTLYAYDETIGKKGADDVCSMLHHYFNSVVPAEVKTLELFCDSCAGQNKNWTVIRYLHFMVAHQQRFDKIKITFPIRGHSYMECDRDMALINQKAHVETPDGWIREFEAARKNPSPFNVVQVEQALFLGLTEHLKVLYRATCQVPTRPMREISFSQDHPRLISFRNSWNGPLNTSVVSKPVGKKGAARQPPLIPMYRDRLPISLAKFKDLQVLKTFCTQPAQDFFENLPHIGEAREEYDTTSELSSEGED</sequence>
<evidence type="ECO:0000313" key="3">
    <source>
        <dbReference type="Proteomes" id="UP000735302"/>
    </source>
</evidence>
<evidence type="ECO:0000313" key="2">
    <source>
        <dbReference type="EMBL" id="GFN95968.1"/>
    </source>
</evidence>
<keyword evidence="3" id="KW-1185">Reference proteome</keyword>
<evidence type="ECO:0000259" key="1">
    <source>
        <dbReference type="Pfam" id="PF25273"/>
    </source>
</evidence>
<dbReference type="AlphaFoldDB" id="A0AAV3ZKY0"/>
<dbReference type="InterPro" id="IPR057191">
    <property type="entry name" value="DUF7869"/>
</dbReference>
<dbReference type="EMBL" id="BLXT01002595">
    <property type="protein sequence ID" value="GFN95968.1"/>
    <property type="molecule type" value="Genomic_DNA"/>
</dbReference>
<name>A0AAV3ZKY0_9GAST</name>
<reference evidence="2 3" key="1">
    <citation type="journal article" date="2021" name="Elife">
        <title>Chloroplast acquisition without the gene transfer in kleptoplastic sea slugs, Plakobranchus ocellatus.</title>
        <authorList>
            <person name="Maeda T."/>
            <person name="Takahashi S."/>
            <person name="Yoshida T."/>
            <person name="Shimamura S."/>
            <person name="Takaki Y."/>
            <person name="Nagai Y."/>
            <person name="Toyoda A."/>
            <person name="Suzuki Y."/>
            <person name="Arimoto A."/>
            <person name="Ishii H."/>
            <person name="Satoh N."/>
            <person name="Nishiyama T."/>
            <person name="Hasebe M."/>
            <person name="Maruyama T."/>
            <person name="Minagawa J."/>
            <person name="Obokata J."/>
            <person name="Shigenobu S."/>
        </authorList>
    </citation>
    <scope>NUCLEOTIDE SEQUENCE [LARGE SCALE GENOMIC DNA]</scope>
</reference>
<dbReference type="Proteomes" id="UP000735302">
    <property type="component" value="Unassembled WGS sequence"/>
</dbReference>
<accession>A0AAV3ZKY0</accession>
<dbReference type="PANTHER" id="PTHR10773:SF19">
    <property type="match status" value="1"/>
</dbReference>
<proteinExistence type="predicted"/>
<feature type="domain" description="DUF7869" evidence="1">
    <location>
        <begin position="359"/>
        <end position="441"/>
    </location>
</feature>
<dbReference type="PANTHER" id="PTHR10773">
    <property type="entry name" value="DNA-DIRECTED RNA POLYMERASES I, II, AND III SUBUNIT RPABC2"/>
    <property type="match status" value="1"/>
</dbReference>
<dbReference type="Pfam" id="PF25273">
    <property type="entry name" value="DUF7869"/>
    <property type="match status" value="1"/>
</dbReference>